<dbReference type="NCBIfam" id="NF047446">
    <property type="entry name" value="barrel_OmpL47"/>
    <property type="match status" value="1"/>
</dbReference>
<dbReference type="PANTHER" id="PTHR31776">
    <property type="entry name" value="ALPHA-L-ARABINOFURANOSIDASE 1"/>
    <property type="match status" value="1"/>
</dbReference>
<protein>
    <recommendedName>
        <fullName evidence="3">non-reducing end alpha-L-arabinofuranosidase</fullName>
        <ecNumber evidence="3">3.2.1.55</ecNumber>
    </recommendedName>
</protein>
<dbReference type="Pfam" id="PF22848">
    <property type="entry name" value="ASD1_dom"/>
    <property type="match status" value="1"/>
</dbReference>
<dbReference type="SUPFAM" id="SSF49899">
    <property type="entry name" value="Concanavalin A-like lectins/glucanases"/>
    <property type="match status" value="2"/>
</dbReference>
<dbReference type="InterPro" id="IPR013320">
    <property type="entry name" value="ConA-like_dom_sf"/>
</dbReference>
<sequence>MIVSQRGSRSRPRSAPPLRAVGLLATAAVLATCVAAAPAGALGGTVAAAATAVPDLPGSVDSFDAATLGSQWSITNEASSAWSLATNPGSLTLTAQAGDTYQTTNTAKNVFAVDVPDGDFDVVTTVHAPVSKVYQGAGLIAFDDLDNYVRSGLTYVGSLSASGVAIENDIETNASFTAASFGDRPGSQAETLRLRRTGDVVTTSYWDASAASGAGAWVQTGSVTVSFDITHLGLYALAAQDGTTFPAVFDDFAYDAADGKDVVPPGTFTFLGGDGDQYLSTEDGRLGLTDVRPTSTLAFTATEVSEGAVTLASGGVPVVLGTGETLAMGDPGATPASLRITDAGGGKVVLRTADATGDDGYVGLQDGLLVVGSKADAVKLTVQTVKVTDGSSLDIDGDATSVKASDDLYGIFYEDINYAADGGLYAELVRNRSFEFNSSDASGFTGMTAWSTLARGDGAGSTATVGTGDQRLNDNNRYYLTLDAKGAGAGVQNAGYNSGIAIEKGATYDFSVWARSATAQDLAVRLETKDGATAYATGKVAVDGSDTWKKYTVSLTADTTTDSARLAVLAGAASTVRLDMVSLFPDDTWVGPVNGKSVLRKDLAQKIADLKPKFLRFPGGCVTDVGTFPSYTESGGTDRKRMYQWKETIGAVEDRPTNANFWGYNQSYGIGYMEYFEFAEDLGATPLPVVTVGAQGCGSSLAGTTDSATIQRYVQDTLDLLEFADGDVTTEWGAKRAALGHPKPFGVKYIELGNEENNTEFEKNFPTFRAAVNAAYPDVTVISNSGPDDSGSRFDTLWDYNRQQKVDMVDEHYYNSPSWFLSNTNRYDTYDRNGPKVFLGEYASQGNTLWNSLSEAAYMTSLERNSDVVQLASYAPLLSNEDYVQWSPDAIWFDNDESWGSPNYYVQKMFMNNLDAGDEVVPSTYSGPQITPEPLDGGVFLSTWSTAATYDNVKVTSNDDSSTLFSDDFSAGASQWAAQSGTWSVANGAYTQSSTSVTDARTIVTDAYTKDWSSYTLELDATKTAGSEGFLVGFAATGANNFFWWNIGGWTNTRQALQKADGGSAGEVKAVENSSVTTGKTYHLKVVVDGRDIKLYMDGVLQMDYEDVVATQDVFQDVTRDASTGDLVVKVVNTSDTTRRTAVHVSDVGVRATGTATVLTGLPTDTNTKAKKEKVVPVEHQLTGLSGDFSYDFQPYSVTFLRLHTVDATAPTIDSLDLSSSGVRGWYADPVTVTATASDDRGVTSLETRVDGGAWVGSDSTSKASVQVSGEGEHTVEVRATDADGNVSEIRPVTFAIDTTPPISNAVVDAKARTVMLRAADSGAGTGSIQYRVGTSGAWLTYTAPVKVGSTATTVQYRAVDALGNVEATNAVVVPAAGVVLKSTSTVAVASPSSTTYGTSPKVTVRVTGAGGTPTGTVRVTDGKTLVGSATLSGGKATVTVSSSLAVGSHSLAVTYSGDKAFGSSSDTVKVKVTKTSSKTSVSVSPKAPTHAQKATVTAKVTTVKPSGTVTVTVTHTVSGKTKTVVSQKVALTSKGTASLRLPQVAKGTYTVKVAYAGSSTATGSSAATTLRITK</sequence>
<dbReference type="SUPFAM" id="SSF51445">
    <property type="entry name" value="(Trans)glycosidases"/>
    <property type="match status" value="1"/>
</dbReference>
<dbReference type="InterPro" id="IPR058094">
    <property type="entry name" value="Ig-like_OmpL47-like"/>
</dbReference>
<evidence type="ECO:0000256" key="2">
    <source>
        <dbReference type="ARBA" id="ARBA00007186"/>
    </source>
</evidence>
<dbReference type="Pfam" id="PF06964">
    <property type="entry name" value="Alpha-L-AF_C"/>
    <property type="match status" value="1"/>
</dbReference>
<evidence type="ECO:0000256" key="3">
    <source>
        <dbReference type="ARBA" id="ARBA00012670"/>
    </source>
</evidence>
<gene>
    <name evidence="8" type="ORF">CLV34_0890</name>
</gene>
<dbReference type="Gene3D" id="3.20.20.80">
    <property type="entry name" value="Glycosidases"/>
    <property type="match status" value="1"/>
</dbReference>
<comment type="catalytic activity">
    <reaction evidence="1">
        <text>Hydrolysis of terminal non-reducing alpha-L-arabinofuranoside residues in alpha-L-arabinosides.</text>
        <dbReference type="EC" id="3.2.1.55"/>
    </reaction>
</comment>
<organism evidence="8 9">
    <name type="scientific">Luteimicrobium subarcticum</name>
    <dbReference type="NCBI Taxonomy" id="620910"/>
    <lineage>
        <taxon>Bacteria</taxon>
        <taxon>Bacillati</taxon>
        <taxon>Actinomycetota</taxon>
        <taxon>Actinomycetes</taxon>
        <taxon>Micrococcales</taxon>
        <taxon>Luteimicrobium</taxon>
    </lineage>
</organism>
<dbReference type="Pfam" id="PF02018">
    <property type="entry name" value="CBM_4_9"/>
    <property type="match status" value="1"/>
</dbReference>
<dbReference type="SUPFAM" id="SSF51011">
    <property type="entry name" value="Glycosyl hydrolase domain"/>
    <property type="match status" value="1"/>
</dbReference>
<dbReference type="Pfam" id="PF17957">
    <property type="entry name" value="Big_7"/>
    <property type="match status" value="1"/>
</dbReference>
<proteinExistence type="inferred from homology"/>
<name>A0A2M8WVU3_9MICO</name>
<keyword evidence="5" id="KW-0378">Hydrolase</keyword>
<keyword evidence="4 6" id="KW-0732">Signal</keyword>
<dbReference type="InterPro" id="IPR003305">
    <property type="entry name" value="CenC_carb-bd"/>
</dbReference>
<evidence type="ECO:0000256" key="5">
    <source>
        <dbReference type="ARBA" id="ARBA00022801"/>
    </source>
</evidence>
<dbReference type="InterPro" id="IPR017853">
    <property type="entry name" value="GH"/>
</dbReference>
<dbReference type="GO" id="GO:0046556">
    <property type="term" value="F:alpha-L-arabinofuranosidase activity"/>
    <property type="evidence" value="ECO:0007669"/>
    <property type="project" value="UniProtKB-EC"/>
</dbReference>
<dbReference type="InterPro" id="IPR051563">
    <property type="entry name" value="Glycosyl_Hydrolase_51"/>
</dbReference>
<dbReference type="InterPro" id="IPR032109">
    <property type="entry name" value="Big_3_5"/>
</dbReference>
<keyword evidence="9" id="KW-1185">Reference proteome</keyword>
<dbReference type="RefSeq" id="WP_100348962.1">
    <property type="nucleotide sequence ID" value="NZ_PGTZ01000006.1"/>
</dbReference>
<evidence type="ECO:0000259" key="7">
    <source>
        <dbReference type="SMART" id="SM00813"/>
    </source>
</evidence>
<dbReference type="Gene3D" id="2.60.120.200">
    <property type="match status" value="1"/>
</dbReference>
<comment type="caution">
    <text evidence="8">The sequence shown here is derived from an EMBL/GenBank/DDBJ whole genome shotgun (WGS) entry which is preliminary data.</text>
</comment>
<dbReference type="Gene3D" id="2.60.40.10">
    <property type="entry name" value="Immunoglobulins"/>
    <property type="match status" value="3"/>
</dbReference>
<evidence type="ECO:0000313" key="9">
    <source>
        <dbReference type="Proteomes" id="UP000231586"/>
    </source>
</evidence>
<dbReference type="InterPro" id="IPR041542">
    <property type="entry name" value="GH43_C2"/>
</dbReference>
<dbReference type="EMBL" id="PGTZ01000006">
    <property type="protein sequence ID" value="PJI95037.1"/>
    <property type="molecule type" value="Genomic_DNA"/>
</dbReference>
<dbReference type="PANTHER" id="PTHR31776:SF26">
    <property type="entry name" value="SECRETED ARABINOSIDASE"/>
    <property type="match status" value="1"/>
</dbReference>
<dbReference type="GO" id="GO:0046373">
    <property type="term" value="P:L-arabinose metabolic process"/>
    <property type="evidence" value="ECO:0007669"/>
    <property type="project" value="InterPro"/>
</dbReference>
<dbReference type="InterPro" id="IPR008979">
    <property type="entry name" value="Galactose-bd-like_sf"/>
</dbReference>
<evidence type="ECO:0000256" key="1">
    <source>
        <dbReference type="ARBA" id="ARBA00001462"/>
    </source>
</evidence>
<dbReference type="EC" id="3.2.1.55" evidence="3"/>
<evidence type="ECO:0000256" key="6">
    <source>
        <dbReference type="SAM" id="SignalP"/>
    </source>
</evidence>
<dbReference type="Proteomes" id="UP000231586">
    <property type="component" value="Unassembled WGS sequence"/>
</dbReference>
<dbReference type="Pfam" id="PF16640">
    <property type="entry name" value="Big_3_5"/>
    <property type="match status" value="1"/>
</dbReference>
<accession>A0A2M8WVU3</accession>
<dbReference type="SMART" id="SM00813">
    <property type="entry name" value="Alpha-L-AF_C"/>
    <property type="match status" value="1"/>
</dbReference>
<evidence type="ECO:0000313" key="8">
    <source>
        <dbReference type="EMBL" id="PJI95037.1"/>
    </source>
</evidence>
<dbReference type="InterPro" id="IPR010720">
    <property type="entry name" value="Alpha-L-AF_C"/>
</dbReference>
<dbReference type="Gene3D" id="2.60.120.560">
    <property type="entry name" value="Exo-inulinase, domain 1"/>
    <property type="match status" value="1"/>
</dbReference>
<feature type="domain" description="Alpha-L-arabinofuranosidase C-terminal" evidence="7">
    <location>
        <begin position="840"/>
        <end position="1197"/>
    </location>
</feature>
<dbReference type="Gene3D" id="2.60.120.260">
    <property type="entry name" value="Galactose-binding domain-like"/>
    <property type="match status" value="1"/>
</dbReference>
<dbReference type="Pfam" id="PF17851">
    <property type="entry name" value="GH43_C2"/>
    <property type="match status" value="1"/>
</dbReference>
<evidence type="ECO:0000256" key="4">
    <source>
        <dbReference type="ARBA" id="ARBA00022729"/>
    </source>
</evidence>
<feature type="chain" id="PRO_5039332372" description="non-reducing end alpha-L-arabinofuranosidase" evidence="6">
    <location>
        <begin position="42"/>
        <end position="1575"/>
    </location>
</feature>
<comment type="similarity">
    <text evidence="2">Belongs to the glycosyl hydrolase 51 family.</text>
</comment>
<feature type="signal peptide" evidence="6">
    <location>
        <begin position="1"/>
        <end position="41"/>
    </location>
</feature>
<reference evidence="8 9" key="1">
    <citation type="submission" date="2017-11" db="EMBL/GenBank/DDBJ databases">
        <title>Genomic Encyclopedia of Archaeal and Bacterial Type Strains, Phase II (KMG-II): From Individual Species to Whole Genera.</title>
        <authorList>
            <person name="Goeker M."/>
        </authorList>
    </citation>
    <scope>NUCLEOTIDE SEQUENCE [LARGE SCALE GENOMIC DNA]</scope>
    <source>
        <strain evidence="8 9">DSM 22413</strain>
    </source>
</reference>
<dbReference type="SUPFAM" id="SSF49785">
    <property type="entry name" value="Galactose-binding domain-like"/>
    <property type="match status" value="1"/>
</dbReference>
<dbReference type="InterPro" id="IPR055235">
    <property type="entry name" value="ASD1_cat"/>
</dbReference>
<dbReference type="InterPro" id="IPR013783">
    <property type="entry name" value="Ig-like_fold"/>
</dbReference>
<dbReference type="OrthoDB" id="9758923at2"/>